<evidence type="ECO:0000313" key="2">
    <source>
        <dbReference type="EMBL" id="MEC3876904.1"/>
    </source>
</evidence>
<feature type="domain" description="N-acetyltransferase" evidence="1">
    <location>
        <begin position="14"/>
        <end position="172"/>
    </location>
</feature>
<dbReference type="InterPro" id="IPR000182">
    <property type="entry name" value="GNAT_dom"/>
</dbReference>
<dbReference type="Proteomes" id="UP001348397">
    <property type="component" value="Unassembled WGS sequence"/>
</dbReference>
<name>A0ABU6HV18_9FLAO</name>
<proteinExistence type="predicted"/>
<comment type="caution">
    <text evidence="2">The sequence shown here is derived from an EMBL/GenBank/DDBJ whole genome shotgun (WGS) entry which is preliminary data.</text>
</comment>
<reference evidence="2 3" key="1">
    <citation type="submission" date="2024-01" db="EMBL/GenBank/DDBJ databases">
        <title>Chryseobacterium sp. T9W2-O.</title>
        <authorList>
            <person name="Maltman C."/>
        </authorList>
    </citation>
    <scope>NUCLEOTIDE SEQUENCE [LARGE SCALE GENOMIC DNA]</scope>
    <source>
        <strain evidence="2 3">T9W2-O</strain>
    </source>
</reference>
<dbReference type="EMBL" id="JAYLAA010000044">
    <property type="protein sequence ID" value="MEC3876904.1"/>
    <property type="molecule type" value="Genomic_DNA"/>
</dbReference>
<keyword evidence="3" id="KW-1185">Reference proteome</keyword>
<dbReference type="PROSITE" id="PS51186">
    <property type="entry name" value="GNAT"/>
    <property type="match status" value="1"/>
</dbReference>
<evidence type="ECO:0000259" key="1">
    <source>
        <dbReference type="PROSITE" id="PS51186"/>
    </source>
</evidence>
<sequence>MKFSIQPVLENEKYQLIPLQQGDFEPLYEVASDPEVWSQHPNKDRYRKEVFSIFFEGAMQSGGAFKIIEKSSGEILGSTRFYDYHEEDNSIFIGYTFYGTKSWGKGINPQIKKLMLDYIFQFVDIVYFHVGKDNIRSRKAMERLGAENNGEQEIAYFGEPSKINIVYQINKEKYEKI</sequence>
<dbReference type="RefSeq" id="WP_326321618.1">
    <property type="nucleotide sequence ID" value="NZ_JAYLAA010000044.1"/>
</dbReference>
<dbReference type="Gene3D" id="3.40.630.30">
    <property type="match status" value="1"/>
</dbReference>
<gene>
    <name evidence="2" type="ORF">SOP96_14360</name>
</gene>
<dbReference type="SUPFAM" id="SSF55729">
    <property type="entry name" value="Acyl-CoA N-acyltransferases (Nat)"/>
    <property type="match status" value="1"/>
</dbReference>
<dbReference type="PANTHER" id="PTHR43610:SF1">
    <property type="entry name" value="N-ACETYLTRANSFERASE DOMAIN-CONTAINING PROTEIN"/>
    <property type="match status" value="1"/>
</dbReference>
<organism evidence="2 3">
    <name type="scientific">Chryseobacterium salviniae</name>
    <dbReference type="NCBI Taxonomy" id="3101750"/>
    <lineage>
        <taxon>Bacteria</taxon>
        <taxon>Pseudomonadati</taxon>
        <taxon>Bacteroidota</taxon>
        <taxon>Flavobacteriia</taxon>
        <taxon>Flavobacteriales</taxon>
        <taxon>Weeksellaceae</taxon>
        <taxon>Chryseobacterium group</taxon>
        <taxon>Chryseobacterium</taxon>
    </lineage>
</organism>
<dbReference type="InterPro" id="IPR016181">
    <property type="entry name" value="Acyl_CoA_acyltransferase"/>
</dbReference>
<protein>
    <submittedName>
        <fullName evidence="2">GNAT family N-acetyltransferase</fullName>
    </submittedName>
</protein>
<evidence type="ECO:0000313" key="3">
    <source>
        <dbReference type="Proteomes" id="UP001348397"/>
    </source>
</evidence>
<dbReference type="Pfam" id="PF13302">
    <property type="entry name" value="Acetyltransf_3"/>
    <property type="match status" value="1"/>
</dbReference>
<dbReference type="PANTHER" id="PTHR43610">
    <property type="entry name" value="BLL6696 PROTEIN"/>
    <property type="match status" value="1"/>
</dbReference>
<accession>A0ABU6HV18</accession>